<feature type="non-terminal residue" evidence="2">
    <location>
        <position position="309"/>
    </location>
</feature>
<reference evidence="2 3" key="1">
    <citation type="journal article" date="2013" name="Curr. Biol.">
        <title>The Genome of the Foraminiferan Reticulomyxa filosa.</title>
        <authorList>
            <person name="Glockner G."/>
            <person name="Hulsmann N."/>
            <person name="Schleicher M."/>
            <person name="Noegel A.A."/>
            <person name="Eichinger L."/>
            <person name="Gallinger C."/>
            <person name="Pawlowski J."/>
            <person name="Sierra R."/>
            <person name="Euteneuer U."/>
            <person name="Pillet L."/>
            <person name="Moustafa A."/>
            <person name="Platzer M."/>
            <person name="Groth M."/>
            <person name="Szafranski K."/>
            <person name="Schliwa M."/>
        </authorList>
    </citation>
    <scope>NUCLEOTIDE SEQUENCE [LARGE SCALE GENOMIC DNA]</scope>
</reference>
<evidence type="ECO:0000256" key="1">
    <source>
        <dbReference type="SAM" id="MobiDB-lite"/>
    </source>
</evidence>
<proteinExistence type="predicted"/>
<dbReference type="EMBL" id="ASPP01049589">
    <property type="protein sequence ID" value="ETN97480.1"/>
    <property type="molecule type" value="Genomic_DNA"/>
</dbReference>
<dbReference type="AlphaFoldDB" id="X6L7S9"/>
<name>X6L7S9_RETFI</name>
<accession>X6L7S9</accession>
<evidence type="ECO:0000313" key="3">
    <source>
        <dbReference type="Proteomes" id="UP000023152"/>
    </source>
</evidence>
<feature type="region of interest" description="Disordered" evidence="1">
    <location>
        <begin position="289"/>
        <end position="309"/>
    </location>
</feature>
<gene>
    <name evidence="2" type="ORF">RFI_40049</name>
</gene>
<feature type="compositionally biased region" description="Basic and acidic residues" evidence="1">
    <location>
        <begin position="204"/>
        <end position="220"/>
    </location>
</feature>
<evidence type="ECO:0000313" key="2">
    <source>
        <dbReference type="EMBL" id="ETN97480.1"/>
    </source>
</evidence>
<comment type="caution">
    <text evidence="2">The sequence shown here is derived from an EMBL/GenBank/DDBJ whole genome shotgun (WGS) entry which is preliminary data.</text>
</comment>
<feature type="compositionally biased region" description="Basic and acidic residues" evidence="1">
    <location>
        <begin position="171"/>
        <end position="180"/>
    </location>
</feature>
<organism evidence="2 3">
    <name type="scientific">Reticulomyxa filosa</name>
    <dbReference type="NCBI Taxonomy" id="46433"/>
    <lineage>
        <taxon>Eukaryota</taxon>
        <taxon>Sar</taxon>
        <taxon>Rhizaria</taxon>
        <taxon>Retaria</taxon>
        <taxon>Foraminifera</taxon>
        <taxon>Monothalamids</taxon>
        <taxon>Reticulomyxidae</taxon>
        <taxon>Reticulomyxa</taxon>
    </lineage>
</organism>
<dbReference type="Proteomes" id="UP000023152">
    <property type="component" value="Unassembled WGS sequence"/>
</dbReference>
<sequence>MVKDKTLNRKVSNVDEALPENKLLELDGPEEDKENVTPKGLTLTWEANSVKINGMRSSPTTCRQDLENQLVVRLLDLEESVASQAMEKPVETKVVVASHVYADKENSDNSTIENAQLVRTIDRLNHTLKQRKRSDAEAKIEKMGQKGKYLDSHGLLEVRPLGKVVANQKPAESKQSEISKGKMLVQKGDNSGEAPPGNRQPRSVRIEKEEENALKASERPDEIGFKMVSYDGANKESGTHVNYRIGRVQDSNSDPNRGIKIGRDKGAKVEKLAQKGKDFDILEKLVKKTDPDRKLAKKSQSSGRTPDKK</sequence>
<keyword evidence="3" id="KW-1185">Reference proteome</keyword>
<feature type="region of interest" description="Disordered" evidence="1">
    <location>
        <begin position="167"/>
        <end position="220"/>
    </location>
</feature>
<feature type="compositionally biased region" description="Polar residues" evidence="1">
    <location>
        <begin position="298"/>
        <end position="309"/>
    </location>
</feature>
<protein>
    <submittedName>
        <fullName evidence="2">Uncharacterized protein</fullName>
    </submittedName>
</protein>
<feature type="region of interest" description="Disordered" evidence="1">
    <location>
        <begin position="1"/>
        <end position="37"/>
    </location>
</feature>